<reference evidence="2" key="1">
    <citation type="journal article" date="2020" name="bioRxiv">
        <title>Hybrid origin of Populus tomentosa Carr. identified through genome sequencing and phylogenomic analysis.</title>
        <authorList>
            <person name="An X."/>
            <person name="Gao K."/>
            <person name="Chen Z."/>
            <person name="Li J."/>
            <person name="Yang X."/>
            <person name="Yang X."/>
            <person name="Zhou J."/>
            <person name="Guo T."/>
            <person name="Zhao T."/>
            <person name="Huang S."/>
            <person name="Miao D."/>
            <person name="Khan W.U."/>
            <person name="Rao P."/>
            <person name="Ye M."/>
            <person name="Lei B."/>
            <person name="Liao W."/>
            <person name="Wang J."/>
            <person name="Ji L."/>
            <person name="Li Y."/>
            <person name="Guo B."/>
            <person name="Mustafa N.S."/>
            <person name="Li S."/>
            <person name="Yun Q."/>
            <person name="Keller S.R."/>
            <person name="Mao J."/>
            <person name="Zhang R."/>
            <person name="Strauss S.H."/>
        </authorList>
    </citation>
    <scope>NUCLEOTIDE SEQUENCE</scope>
    <source>
        <strain evidence="2">GM15</strain>
        <tissue evidence="2">Leaf</tissue>
    </source>
</reference>
<dbReference type="OrthoDB" id="856275at2759"/>
<feature type="compositionally biased region" description="Polar residues" evidence="1">
    <location>
        <begin position="170"/>
        <end position="185"/>
    </location>
</feature>
<feature type="region of interest" description="Disordered" evidence="1">
    <location>
        <begin position="1"/>
        <end position="55"/>
    </location>
</feature>
<comment type="caution">
    <text evidence="2">The sequence shown here is derived from an EMBL/GenBank/DDBJ whole genome shotgun (WGS) entry which is preliminary data.</text>
</comment>
<proteinExistence type="predicted"/>
<evidence type="ECO:0000256" key="1">
    <source>
        <dbReference type="SAM" id="MobiDB-lite"/>
    </source>
</evidence>
<dbReference type="AlphaFoldDB" id="A0A8X7YMQ0"/>
<name>A0A8X7YMQ0_POPTO</name>
<dbReference type="EMBL" id="JAAWWB010000028">
    <property type="protein sequence ID" value="KAG6747865.1"/>
    <property type="molecule type" value="Genomic_DNA"/>
</dbReference>
<sequence length="192" mass="21435">METPSELVGGDQNDQAVQPLAADQNNQSIQPSATEIKKANKRASDKKYRHGKKQKMENIQRQFEELKADYAELVKREASSQVMLNQLNNDLEQARADKRLQGQIVEQQNLMINILLQLLSVEMTEFGTGATRLPVHHPPVYQSGTTMESEGPVIEESLGLPQSHLPQGWAHTQGNNSEQPASANDDQFPDVH</sequence>
<evidence type="ECO:0000313" key="2">
    <source>
        <dbReference type="EMBL" id="KAG6747865.1"/>
    </source>
</evidence>
<evidence type="ECO:0008006" key="4">
    <source>
        <dbReference type="Google" id="ProtNLM"/>
    </source>
</evidence>
<organism evidence="2 3">
    <name type="scientific">Populus tomentosa</name>
    <name type="common">Chinese white poplar</name>
    <dbReference type="NCBI Taxonomy" id="118781"/>
    <lineage>
        <taxon>Eukaryota</taxon>
        <taxon>Viridiplantae</taxon>
        <taxon>Streptophyta</taxon>
        <taxon>Embryophyta</taxon>
        <taxon>Tracheophyta</taxon>
        <taxon>Spermatophyta</taxon>
        <taxon>Magnoliopsida</taxon>
        <taxon>eudicotyledons</taxon>
        <taxon>Gunneridae</taxon>
        <taxon>Pentapetalae</taxon>
        <taxon>rosids</taxon>
        <taxon>fabids</taxon>
        <taxon>Malpighiales</taxon>
        <taxon>Salicaceae</taxon>
        <taxon>Saliceae</taxon>
        <taxon>Populus</taxon>
    </lineage>
</organism>
<accession>A0A8X7YMQ0</accession>
<feature type="compositionally biased region" description="Basic and acidic residues" evidence="1">
    <location>
        <begin position="35"/>
        <end position="46"/>
    </location>
</feature>
<feature type="region of interest" description="Disordered" evidence="1">
    <location>
        <begin position="156"/>
        <end position="192"/>
    </location>
</feature>
<evidence type="ECO:0000313" key="3">
    <source>
        <dbReference type="Proteomes" id="UP000886885"/>
    </source>
</evidence>
<gene>
    <name evidence="2" type="ORF">POTOM_047756</name>
</gene>
<protein>
    <recommendedName>
        <fullName evidence="4">BZIP domain-containing protein</fullName>
    </recommendedName>
</protein>
<keyword evidence="3" id="KW-1185">Reference proteome</keyword>
<feature type="compositionally biased region" description="Polar residues" evidence="1">
    <location>
        <begin position="23"/>
        <end position="33"/>
    </location>
</feature>
<dbReference type="Proteomes" id="UP000886885">
    <property type="component" value="Chromosome 14D"/>
</dbReference>